<comment type="catalytic activity">
    <reaction evidence="9">
        <text>L-isoleucine + 2-oxoglutarate = (S)-3-methyl-2-oxopentanoate + L-glutamate</text>
        <dbReference type="Rhea" id="RHEA:24801"/>
        <dbReference type="ChEBI" id="CHEBI:16810"/>
        <dbReference type="ChEBI" id="CHEBI:29985"/>
        <dbReference type="ChEBI" id="CHEBI:35146"/>
        <dbReference type="ChEBI" id="CHEBI:58045"/>
        <dbReference type="EC" id="2.6.1.42"/>
    </reaction>
</comment>
<dbReference type="InterPro" id="IPR001544">
    <property type="entry name" value="Aminotrans_IV"/>
</dbReference>
<evidence type="ECO:0000256" key="7">
    <source>
        <dbReference type="ARBA" id="ARBA00022898"/>
    </source>
</evidence>
<accession>A0AAE3H227</accession>
<protein>
    <recommendedName>
        <fullName evidence="6">branched-chain-amino-acid transaminase</fullName>
        <ecNumber evidence="6">2.6.1.42</ecNumber>
    </recommendedName>
</protein>
<proteinExistence type="inferred from homology"/>
<comment type="pathway">
    <text evidence="2">Amino-acid biosynthesis; L-isoleucine biosynthesis; L-isoleucine from 2-oxobutanoate: step 4/4.</text>
</comment>
<organism evidence="11 12">
    <name type="scientific">Lacihabitans soyangensis</name>
    <dbReference type="NCBI Taxonomy" id="869394"/>
    <lineage>
        <taxon>Bacteria</taxon>
        <taxon>Pseudomonadati</taxon>
        <taxon>Bacteroidota</taxon>
        <taxon>Cytophagia</taxon>
        <taxon>Cytophagales</taxon>
        <taxon>Leadbetterellaceae</taxon>
        <taxon>Lacihabitans</taxon>
    </lineage>
</organism>
<evidence type="ECO:0000256" key="9">
    <source>
        <dbReference type="ARBA" id="ARBA00048798"/>
    </source>
</evidence>
<evidence type="ECO:0000256" key="6">
    <source>
        <dbReference type="ARBA" id="ARBA00013053"/>
    </source>
</evidence>
<dbReference type="Pfam" id="PF01063">
    <property type="entry name" value="Aminotran_4"/>
    <property type="match status" value="1"/>
</dbReference>
<keyword evidence="11" id="KW-0032">Aminotransferase</keyword>
<keyword evidence="7" id="KW-0663">Pyridoxal phosphate</keyword>
<dbReference type="Gene3D" id="3.30.470.10">
    <property type="match status" value="1"/>
</dbReference>
<comment type="catalytic activity">
    <reaction evidence="8">
        <text>L-valine + 2-oxoglutarate = 3-methyl-2-oxobutanoate + L-glutamate</text>
        <dbReference type="Rhea" id="RHEA:24813"/>
        <dbReference type="ChEBI" id="CHEBI:11851"/>
        <dbReference type="ChEBI" id="CHEBI:16810"/>
        <dbReference type="ChEBI" id="CHEBI:29985"/>
        <dbReference type="ChEBI" id="CHEBI:57762"/>
        <dbReference type="EC" id="2.6.1.42"/>
    </reaction>
</comment>
<dbReference type="SUPFAM" id="SSF56752">
    <property type="entry name" value="D-aminoacid aminotransferase-like PLP-dependent enzymes"/>
    <property type="match status" value="1"/>
</dbReference>
<dbReference type="AlphaFoldDB" id="A0AAE3H227"/>
<dbReference type="GO" id="GO:0008652">
    <property type="term" value="P:amino acid biosynthetic process"/>
    <property type="evidence" value="ECO:0007669"/>
    <property type="project" value="UniProtKB-ARBA"/>
</dbReference>
<dbReference type="Gene3D" id="3.20.10.10">
    <property type="entry name" value="D-amino Acid Aminotransferase, subunit A, domain 2"/>
    <property type="match status" value="1"/>
</dbReference>
<dbReference type="InterPro" id="IPR036038">
    <property type="entry name" value="Aminotransferase-like"/>
</dbReference>
<evidence type="ECO:0000313" key="12">
    <source>
        <dbReference type="Proteomes" id="UP001204144"/>
    </source>
</evidence>
<dbReference type="PANTHER" id="PTHR42743">
    <property type="entry name" value="AMINO-ACID AMINOTRANSFERASE"/>
    <property type="match status" value="1"/>
</dbReference>
<comment type="cofactor">
    <cofactor evidence="1">
        <name>pyridoxal 5'-phosphate</name>
        <dbReference type="ChEBI" id="CHEBI:597326"/>
    </cofactor>
</comment>
<dbReference type="Proteomes" id="UP001204144">
    <property type="component" value="Unassembled WGS sequence"/>
</dbReference>
<dbReference type="FunFam" id="3.20.10.10:FF:000002">
    <property type="entry name" value="D-alanine aminotransferase"/>
    <property type="match status" value="1"/>
</dbReference>
<dbReference type="GO" id="GO:0046394">
    <property type="term" value="P:carboxylic acid biosynthetic process"/>
    <property type="evidence" value="ECO:0007669"/>
    <property type="project" value="UniProtKB-ARBA"/>
</dbReference>
<dbReference type="EMBL" id="RJUF01000026">
    <property type="protein sequence ID" value="MCP9763368.1"/>
    <property type="molecule type" value="Genomic_DNA"/>
</dbReference>
<comment type="pathway">
    <text evidence="4">Amino-acid biosynthesis; L-leucine biosynthesis; L-leucine from 3-methyl-2-oxobutanoate: step 4/4.</text>
</comment>
<evidence type="ECO:0000256" key="1">
    <source>
        <dbReference type="ARBA" id="ARBA00001933"/>
    </source>
</evidence>
<dbReference type="PANTHER" id="PTHR42743:SF11">
    <property type="entry name" value="AMINODEOXYCHORISMATE LYASE"/>
    <property type="match status" value="1"/>
</dbReference>
<evidence type="ECO:0000313" key="11">
    <source>
        <dbReference type="EMBL" id="MCP9763368.1"/>
    </source>
</evidence>
<keyword evidence="11" id="KW-0808">Transferase</keyword>
<comment type="similarity">
    <text evidence="5">Belongs to the class-IV pyridoxal-phosphate-dependent aminotransferase family.</text>
</comment>
<name>A0AAE3H227_9BACT</name>
<comment type="caution">
    <text evidence="11">The sequence shown here is derived from an EMBL/GenBank/DDBJ whole genome shotgun (WGS) entry which is preliminary data.</text>
</comment>
<evidence type="ECO:0000256" key="2">
    <source>
        <dbReference type="ARBA" id="ARBA00004824"/>
    </source>
</evidence>
<evidence type="ECO:0000256" key="3">
    <source>
        <dbReference type="ARBA" id="ARBA00004931"/>
    </source>
</evidence>
<gene>
    <name evidence="11" type="ORF">EGI31_10395</name>
</gene>
<sequence>MHHCWFNGKITEANATQININDLGLMRGYGLFDYFRTYNQKPFQWDWYWERYERSAKLLKISNPITKEEAQEVVHSLIKMHGDGEVAIRFLLTGGYTFDSVTSAKPNLMIISESLHFASPKDYETGIKVISYEYVRDLPTIKSIDYKHYMILQGELKANSAADVLFHKNGEISELSRSNVFIVNGNKLITPDKNILEGITRRTVLELAKNDFEIELRSVGFQETLDAEEVFTTSTTKRVLPISKIDDKVIGNGGIGPKTQFLLDKINALVENW</sequence>
<evidence type="ECO:0000256" key="4">
    <source>
        <dbReference type="ARBA" id="ARBA00005072"/>
    </source>
</evidence>
<evidence type="ECO:0000256" key="5">
    <source>
        <dbReference type="ARBA" id="ARBA00009320"/>
    </source>
</evidence>
<evidence type="ECO:0000256" key="10">
    <source>
        <dbReference type="ARBA" id="ARBA00049229"/>
    </source>
</evidence>
<keyword evidence="12" id="KW-1185">Reference proteome</keyword>
<reference evidence="11 12" key="1">
    <citation type="submission" date="2018-11" db="EMBL/GenBank/DDBJ databases">
        <title>Novel bacteria species description.</title>
        <authorList>
            <person name="Han J.-H."/>
        </authorList>
    </citation>
    <scope>NUCLEOTIDE SEQUENCE [LARGE SCALE GENOMIC DNA]</scope>
    <source>
        <strain evidence="11 12">KCTC23259</strain>
    </source>
</reference>
<dbReference type="InterPro" id="IPR043131">
    <property type="entry name" value="BCAT-like_N"/>
</dbReference>
<dbReference type="EC" id="2.6.1.42" evidence="6"/>
<comment type="catalytic activity">
    <reaction evidence="10">
        <text>L-leucine + 2-oxoglutarate = 4-methyl-2-oxopentanoate + L-glutamate</text>
        <dbReference type="Rhea" id="RHEA:18321"/>
        <dbReference type="ChEBI" id="CHEBI:16810"/>
        <dbReference type="ChEBI" id="CHEBI:17865"/>
        <dbReference type="ChEBI" id="CHEBI:29985"/>
        <dbReference type="ChEBI" id="CHEBI:57427"/>
        <dbReference type="EC" id="2.6.1.42"/>
    </reaction>
</comment>
<dbReference type="GO" id="GO:0004084">
    <property type="term" value="F:branched-chain-amino-acid transaminase activity"/>
    <property type="evidence" value="ECO:0007669"/>
    <property type="project" value="UniProtKB-EC"/>
</dbReference>
<comment type="pathway">
    <text evidence="3">Amino-acid biosynthesis; L-valine biosynthesis; L-valine from pyruvate: step 4/4.</text>
</comment>
<evidence type="ECO:0000256" key="8">
    <source>
        <dbReference type="ARBA" id="ARBA00048212"/>
    </source>
</evidence>
<dbReference type="RefSeq" id="WP_255037151.1">
    <property type="nucleotide sequence ID" value="NZ_RJUF01000026.1"/>
</dbReference>
<dbReference type="InterPro" id="IPR043132">
    <property type="entry name" value="BCAT-like_C"/>
</dbReference>
<dbReference type="InterPro" id="IPR050571">
    <property type="entry name" value="Class-IV_PLP-Dep_Aminotrnsfr"/>
</dbReference>